<evidence type="ECO:0000256" key="1">
    <source>
        <dbReference type="SAM" id="Phobius"/>
    </source>
</evidence>
<dbReference type="PANTHER" id="PTHR19353:SF84">
    <property type="entry name" value="ACYL-COA DELTA-9-DESATURASE, DESB"/>
    <property type="match status" value="1"/>
</dbReference>
<keyword evidence="1" id="KW-0812">Transmembrane</keyword>
<dbReference type="CDD" id="cd03506">
    <property type="entry name" value="Delta6-FADS-like"/>
    <property type="match status" value="1"/>
</dbReference>
<accession>A0A2P6AUL2</accession>
<dbReference type="InterPro" id="IPR005804">
    <property type="entry name" value="FA_desaturase_dom"/>
</dbReference>
<reference evidence="4" key="1">
    <citation type="submission" date="2018-02" db="EMBL/GenBank/DDBJ databases">
        <title>Genome sequencing of Solimonas sp. HR-BB.</title>
        <authorList>
            <person name="Lee Y."/>
            <person name="Jeon C.O."/>
        </authorList>
    </citation>
    <scope>NUCLEOTIDE SEQUENCE [LARGE SCALE GENOMIC DNA]</scope>
    <source>
        <strain evidence="4">HR-E</strain>
    </source>
</reference>
<name>A0A2P6AUL2_9GAMM</name>
<organism evidence="3 4">
    <name type="scientific">Amnimonas aquatica</name>
    <dbReference type="NCBI Taxonomy" id="2094561"/>
    <lineage>
        <taxon>Bacteria</taxon>
        <taxon>Pseudomonadati</taxon>
        <taxon>Pseudomonadota</taxon>
        <taxon>Gammaproteobacteria</taxon>
        <taxon>Moraxellales</taxon>
        <taxon>Moraxellaceae</taxon>
        <taxon>Amnimonas</taxon>
    </lineage>
</organism>
<proteinExistence type="predicted"/>
<dbReference type="GO" id="GO:0016020">
    <property type="term" value="C:membrane"/>
    <property type="evidence" value="ECO:0007669"/>
    <property type="project" value="TreeGrafter"/>
</dbReference>
<dbReference type="InterPro" id="IPR012171">
    <property type="entry name" value="Fatty_acid_desaturase"/>
</dbReference>
<evidence type="ECO:0000259" key="2">
    <source>
        <dbReference type="Pfam" id="PF00487"/>
    </source>
</evidence>
<dbReference type="Proteomes" id="UP000243900">
    <property type="component" value="Unassembled WGS sequence"/>
</dbReference>
<dbReference type="PANTHER" id="PTHR19353">
    <property type="entry name" value="FATTY ACID DESATURASE 2"/>
    <property type="match status" value="1"/>
</dbReference>
<dbReference type="AlphaFoldDB" id="A0A2P6AUL2"/>
<protein>
    <submittedName>
        <fullName evidence="3">Acyl-CoA desaturase</fullName>
    </submittedName>
</protein>
<evidence type="ECO:0000313" key="3">
    <source>
        <dbReference type="EMBL" id="PQA50132.1"/>
    </source>
</evidence>
<keyword evidence="4" id="KW-1185">Reference proteome</keyword>
<gene>
    <name evidence="3" type="ORF">C5O18_01860</name>
</gene>
<feature type="domain" description="Fatty acid desaturase" evidence="2">
    <location>
        <begin position="72"/>
        <end position="338"/>
    </location>
</feature>
<dbReference type="EMBL" id="PTQZ01000019">
    <property type="protein sequence ID" value="PQA50132.1"/>
    <property type="molecule type" value="Genomic_DNA"/>
</dbReference>
<evidence type="ECO:0000313" key="4">
    <source>
        <dbReference type="Proteomes" id="UP000243900"/>
    </source>
</evidence>
<keyword evidence="1" id="KW-0472">Membrane</keyword>
<dbReference type="GO" id="GO:0016717">
    <property type="term" value="F:oxidoreductase activity, acting on paired donors, with oxidation of a pair of donors resulting in the reduction of molecular oxygen to two molecules of water"/>
    <property type="evidence" value="ECO:0007669"/>
    <property type="project" value="TreeGrafter"/>
</dbReference>
<feature type="transmembrane region" description="Helical" evidence="1">
    <location>
        <begin position="63"/>
        <end position="82"/>
    </location>
</feature>
<feature type="transmembrane region" description="Helical" evidence="1">
    <location>
        <begin position="219"/>
        <end position="240"/>
    </location>
</feature>
<dbReference type="Pfam" id="PF00487">
    <property type="entry name" value="FA_desaturase"/>
    <property type="match status" value="1"/>
</dbReference>
<keyword evidence="1" id="KW-1133">Transmembrane helix</keyword>
<sequence>MTHAAITSSRKCRTLTAAEIEAFGAEVDALKQKHLADLGEKDATYIRKIEKAVRYTEIAGRGLLMAGILPPAFVAGAALLGASKILDNMELGHNVMHGQYDFMQDPRFSGQTFEWDTWCTADNWRYSHNYMHHTYTNVLGKDHDIGYGVLRIFPEQKWEPRFLANPLMATTLAVLFENLLALQTLETEKVLAGEKTWKEWFKQGRPTFRKAGRQMAKDYVFFPLLAGPFFLPVLAGNFVANIMRNLWTFTIIFCGHFTEESEVFALETLENETRGQWYLRQMRGSANLTGGKLFHIMSGNLSHQIEHHLFPEVPAWRYAAMSEEMQVIAAKYGQYYNKAPLWRQFGTVVGRILRHSLPSKPKHQPMVLARAEPAELAQAA</sequence>
<dbReference type="GO" id="GO:0006629">
    <property type="term" value="P:lipid metabolic process"/>
    <property type="evidence" value="ECO:0007669"/>
    <property type="project" value="InterPro"/>
</dbReference>
<comment type="caution">
    <text evidence="3">The sequence shown here is derived from an EMBL/GenBank/DDBJ whole genome shotgun (WGS) entry which is preliminary data.</text>
</comment>
<dbReference type="OrthoDB" id="104711at2"/>